<comment type="caution">
    <text evidence="4">The sequence shown here is derived from an EMBL/GenBank/DDBJ whole genome shotgun (WGS) entry which is preliminary data.</text>
</comment>
<dbReference type="InterPro" id="IPR051799">
    <property type="entry name" value="NADH_flavin_oxidoreductase"/>
</dbReference>
<organism evidence="4 5">
    <name type="scientific">Alteromonas hispanica</name>
    <dbReference type="NCBI Taxonomy" id="315421"/>
    <lineage>
        <taxon>Bacteria</taxon>
        <taxon>Pseudomonadati</taxon>
        <taxon>Pseudomonadota</taxon>
        <taxon>Gammaproteobacteria</taxon>
        <taxon>Alteromonadales</taxon>
        <taxon>Alteromonadaceae</taxon>
        <taxon>Alteromonas/Salinimonas group</taxon>
        <taxon>Alteromonas</taxon>
    </lineage>
</organism>
<dbReference type="PANTHER" id="PTHR43656">
    <property type="entry name" value="BINDING OXIDOREDUCTASE, PUTATIVE (AFU_ORTHOLOGUE AFUA_2G08260)-RELATED"/>
    <property type="match status" value="1"/>
</dbReference>
<evidence type="ECO:0000256" key="2">
    <source>
        <dbReference type="ARBA" id="ARBA00023002"/>
    </source>
</evidence>
<evidence type="ECO:0000313" key="4">
    <source>
        <dbReference type="EMBL" id="NDW22338.1"/>
    </source>
</evidence>
<keyword evidence="1" id="KW-0285">Flavoprotein</keyword>
<protein>
    <submittedName>
        <fullName evidence="4">2,4-dienoyl-CoA reductase</fullName>
    </submittedName>
</protein>
<dbReference type="EMBL" id="JAAAWP010000007">
    <property type="protein sequence ID" value="NDW22338.1"/>
    <property type="molecule type" value="Genomic_DNA"/>
</dbReference>
<proteinExistence type="predicted"/>
<accession>A0A6L9MVY4</accession>
<reference evidence="4 5" key="1">
    <citation type="submission" date="2020-01" db="EMBL/GenBank/DDBJ databases">
        <title>Genomes of bacteria type strains.</title>
        <authorList>
            <person name="Chen J."/>
            <person name="Zhu S."/>
            <person name="Yang J."/>
        </authorList>
    </citation>
    <scope>NUCLEOTIDE SEQUENCE [LARGE SCALE GENOMIC DNA]</scope>
    <source>
        <strain evidence="4 5">LMG 22958</strain>
    </source>
</reference>
<evidence type="ECO:0000259" key="3">
    <source>
        <dbReference type="Pfam" id="PF00724"/>
    </source>
</evidence>
<name>A0A6L9MVY4_9ALTE</name>
<dbReference type="CDD" id="cd04733">
    <property type="entry name" value="OYE_like_2_FMN"/>
    <property type="match status" value="1"/>
</dbReference>
<dbReference type="RefSeq" id="WP_163112143.1">
    <property type="nucleotide sequence ID" value="NZ_JAAAWP010000007.1"/>
</dbReference>
<dbReference type="Gene3D" id="3.20.20.70">
    <property type="entry name" value="Aldolase class I"/>
    <property type="match status" value="1"/>
</dbReference>
<dbReference type="GO" id="GO:0016491">
    <property type="term" value="F:oxidoreductase activity"/>
    <property type="evidence" value="ECO:0007669"/>
    <property type="project" value="UniProtKB-KW"/>
</dbReference>
<feature type="domain" description="NADH:flavin oxidoreductase/NADH oxidase N-terminal" evidence="3">
    <location>
        <begin position="7"/>
        <end position="342"/>
    </location>
</feature>
<dbReference type="GO" id="GO:0010181">
    <property type="term" value="F:FMN binding"/>
    <property type="evidence" value="ECO:0007669"/>
    <property type="project" value="InterPro"/>
</dbReference>
<keyword evidence="2" id="KW-0560">Oxidoreductase</keyword>
<gene>
    <name evidence="4" type="ORF">GTW09_12460</name>
</gene>
<dbReference type="SUPFAM" id="SSF51395">
    <property type="entry name" value="FMN-linked oxidoreductases"/>
    <property type="match status" value="1"/>
</dbReference>
<dbReference type="PANTHER" id="PTHR43656:SF2">
    <property type="entry name" value="BINDING OXIDOREDUCTASE, PUTATIVE (AFU_ORTHOLOGUE AFUA_2G08260)-RELATED"/>
    <property type="match status" value="1"/>
</dbReference>
<sequence length="412" mass="45694">MPSNSILYSPYTLPCGKTVRNRLVKAAMEENMSSYGCLPGESLFSLYRYWAHGDLGMVITGNVMVDKEAMTGPGGVVLEKDTPLAPFERWAKIIKSNGALAVMQINHPGRQVFKAMQGKAIAPSAIPLDMGKHSKLFAEPREMTCQDIHDVCKRFVETAKQAEKAGFDGVEVHAAHGYLLTQFLSPLTNQRQDEWGGSIINRARLLINIVSQIRAVCAKDFIVMVKLNSADFQKNGFSFDDASEVVNRLEALGVDVVELSGGSYEAPAMQGQTKDNTTLAREAYFLEFAKTLESQTQIPLMTTGGIKRAEIAERVIQEGCELVGLASALAITPNLAKKWQQEWTYSGVIPHCTWKDKSLASLANMAIVRRQLRRLGNDLTTLRTPSPLWSLVLDLIHRKKMTKRDVAYRSEK</sequence>
<dbReference type="AlphaFoldDB" id="A0A6L9MVY4"/>
<evidence type="ECO:0000256" key="1">
    <source>
        <dbReference type="ARBA" id="ARBA00022630"/>
    </source>
</evidence>
<keyword evidence="5" id="KW-1185">Reference proteome</keyword>
<dbReference type="Pfam" id="PF00724">
    <property type="entry name" value="Oxidored_FMN"/>
    <property type="match status" value="1"/>
</dbReference>
<dbReference type="InterPro" id="IPR001155">
    <property type="entry name" value="OxRdtase_FMN_N"/>
</dbReference>
<evidence type="ECO:0000313" key="5">
    <source>
        <dbReference type="Proteomes" id="UP000478837"/>
    </source>
</evidence>
<dbReference type="Proteomes" id="UP000478837">
    <property type="component" value="Unassembled WGS sequence"/>
</dbReference>
<dbReference type="InterPro" id="IPR013785">
    <property type="entry name" value="Aldolase_TIM"/>
</dbReference>